<keyword evidence="11" id="KW-0804">Transcription</keyword>
<evidence type="ECO:0000256" key="14">
    <source>
        <dbReference type="SAM" id="MobiDB-lite"/>
    </source>
</evidence>
<evidence type="ECO:0000256" key="13">
    <source>
        <dbReference type="PROSITE-ProRule" id="PRU00042"/>
    </source>
</evidence>
<comment type="function">
    <text evidence="1">May be involved in transcriptional regulation.</text>
</comment>
<evidence type="ECO:0000256" key="7">
    <source>
        <dbReference type="ARBA" id="ARBA00022833"/>
    </source>
</evidence>
<feature type="compositionally biased region" description="Basic and acidic residues" evidence="14">
    <location>
        <begin position="290"/>
        <end position="321"/>
    </location>
</feature>
<evidence type="ECO:0000256" key="4">
    <source>
        <dbReference type="ARBA" id="ARBA00022723"/>
    </source>
</evidence>
<evidence type="ECO:0000256" key="8">
    <source>
        <dbReference type="ARBA" id="ARBA00022843"/>
    </source>
</evidence>
<dbReference type="InterPro" id="IPR036236">
    <property type="entry name" value="Znf_C2H2_sf"/>
</dbReference>
<protein>
    <submittedName>
        <fullName evidence="17">Uncharacterized protein</fullName>
    </submittedName>
</protein>
<feature type="domain" description="C2H2-type" evidence="15">
    <location>
        <begin position="193"/>
        <end position="220"/>
    </location>
</feature>
<keyword evidence="9" id="KW-0805">Transcription regulation</keyword>
<proteinExistence type="inferred from homology"/>
<evidence type="ECO:0000313" key="17">
    <source>
        <dbReference type="Ensembl" id="ENSNNAP00000009359.1"/>
    </source>
</evidence>
<evidence type="ECO:0000256" key="5">
    <source>
        <dbReference type="ARBA" id="ARBA00022737"/>
    </source>
</evidence>
<evidence type="ECO:0000256" key="1">
    <source>
        <dbReference type="ARBA" id="ARBA00003767"/>
    </source>
</evidence>
<keyword evidence="7" id="KW-0862">Zinc</keyword>
<dbReference type="Proteomes" id="UP000694559">
    <property type="component" value="Unplaced"/>
</dbReference>
<dbReference type="SUPFAM" id="SSF57667">
    <property type="entry name" value="beta-beta-alpha zinc fingers"/>
    <property type="match status" value="1"/>
</dbReference>
<evidence type="ECO:0000256" key="6">
    <source>
        <dbReference type="ARBA" id="ARBA00022771"/>
    </source>
</evidence>
<dbReference type="Gene3D" id="3.30.160.60">
    <property type="entry name" value="Classic Zinc Finger"/>
    <property type="match status" value="1"/>
</dbReference>
<dbReference type="InterPro" id="IPR036051">
    <property type="entry name" value="KRAB_dom_sf"/>
</dbReference>
<evidence type="ECO:0000256" key="11">
    <source>
        <dbReference type="ARBA" id="ARBA00023163"/>
    </source>
</evidence>
<dbReference type="SMART" id="SM00349">
    <property type="entry name" value="KRAB"/>
    <property type="match status" value="1"/>
</dbReference>
<dbReference type="PANTHER" id="PTHR23232">
    <property type="entry name" value="KRAB DOMAIN C2H2 ZINC FINGER"/>
    <property type="match status" value="1"/>
</dbReference>
<evidence type="ECO:0000259" key="16">
    <source>
        <dbReference type="PROSITE" id="PS50805"/>
    </source>
</evidence>
<dbReference type="AlphaFoldDB" id="A0A8C6X5P2"/>
<keyword evidence="4" id="KW-0479">Metal-binding</keyword>
<evidence type="ECO:0000313" key="18">
    <source>
        <dbReference type="Proteomes" id="UP000694559"/>
    </source>
</evidence>
<evidence type="ECO:0000256" key="12">
    <source>
        <dbReference type="ARBA" id="ARBA00023242"/>
    </source>
</evidence>
<keyword evidence="10" id="KW-0238">DNA-binding</keyword>
<evidence type="ECO:0000256" key="9">
    <source>
        <dbReference type="ARBA" id="ARBA00023015"/>
    </source>
</evidence>
<comment type="similarity">
    <text evidence="2">Belongs to the krueppel C2H2-type zinc-finger protein family.</text>
</comment>
<keyword evidence="12" id="KW-0539">Nucleus</keyword>
<dbReference type="Gene3D" id="6.10.140.140">
    <property type="match status" value="1"/>
</dbReference>
<keyword evidence="3" id="KW-1017">Isopeptide bond</keyword>
<dbReference type="PANTHER" id="PTHR23232:SF163">
    <property type="entry name" value="ZINC FINGER PROTEIN 589"/>
    <property type="match status" value="1"/>
</dbReference>
<sequence length="335" mass="38308">MKLSGLYDGDQTVVEPPNQEGLVSFEQVTVYFFEEEWSQLDPDQKALYSEVMLKNHRNVVSLGNNGQENQVSCEVFQVISAKDETEKFGIRMEFKSHKRNQSKNWNQESSSSSDALMQGFLAQEEKIRKKYTGKSVKLMKAKVQVNEHYLIQNKGKDAIRRHKGQNYNGTSILSLGKKFLTSQKAIDTKEKPYKCLQFGKSFRTSRQLTSHERIHTTSSGDGGTERRVKKHCIRKSCLKTIGMGASGDVTSWRCRKTLLCSPTSGFLPLDTIRGVVRSWRDHQSEERLLEHNRELQSRSSEEETPKSKVKEVSPLRADPRMQRVIKKGSSEEIVN</sequence>
<dbReference type="GeneTree" id="ENSGT00940000162000"/>
<keyword evidence="18" id="KW-1185">Reference proteome</keyword>
<keyword evidence="5" id="KW-0677">Repeat</keyword>
<dbReference type="GO" id="GO:0006355">
    <property type="term" value="P:regulation of DNA-templated transcription"/>
    <property type="evidence" value="ECO:0007669"/>
    <property type="project" value="InterPro"/>
</dbReference>
<evidence type="ECO:0000256" key="3">
    <source>
        <dbReference type="ARBA" id="ARBA00022499"/>
    </source>
</evidence>
<accession>A0A8C6X5P2</accession>
<dbReference type="FunFam" id="3.30.160.60:FF:000247">
    <property type="entry name" value="Zinc finger protein 236"/>
    <property type="match status" value="1"/>
</dbReference>
<evidence type="ECO:0000256" key="2">
    <source>
        <dbReference type="ARBA" id="ARBA00006991"/>
    </source>
</evidence>
<dbReference type="Pfam" id="PF01352">
    <property type="entry name" value="KRAB"/>
    <property type="match status" value="1"/>
</dbReference>
<feature type="domain" description="KRAB" evidence="16">
    <location>
        <begin position="23"/>
        <end position="107"/>
    </location>
</feature>
<dbReference type="GO" id="GO:0008270">
    <property type="term" value="F:zinc ion binding"/>
    <property type="evidence" value="ECO:0007669"/>
    <property type="project" value="UniProtKB-KW"/>
</dbReference>
<dbReference type="InterPro" id="IPR050169">
    <property type="entry name" value="Krueppel_C2H2_ZnF"/>
</dbReference>
<dbReference type="PROSITE" id="PS50805">
    <property type="entry name" value="KRAB"/>
    <property type="match status" value="1"/>
</dbReference>
<reference evidence="17" key="2">
    <citation type="submission" date="2025-09" db="UniProtKB">
        <authorList>
            <consortium name="Ensembl"/>
        </authorList>
    </citation>
    <scope>IDENTIFICATION</scope>
</reference>
<reference evidence="17" key="1">
    <citation type="submission" date="2025-08" db="UniProtKB">
        <authorList>
            <consortium name="Ensembl"/>
        </authorList>
    </citation>
    <scope>IDENTIFICATION</scope>
</reference>
<dbReference type="GO" id="GO:0003677">
    <property type="term" value="F:DNA binding"/>
    <property type="evidence" value="ECO:0007669"/>
    <property type="project" value="UniProtKB-KW"/>
</dbReference>
<organism evidence="17 18">
    <name type="scientific">Naja naja</name>
    <name type="common">Indian cobra</name>
    <dbReference type="NCBI Taxonomy" id="35670"/>
    <lineage>
        <taxon>Eukaryota</taxon>
        <taxon>Metazoa</taxon>
        <taxon>Chordata</taxon>
        <taxon>Craniata</taxon>
        <taxon>Vertebrata</taxon>
        <taxon>Euteleostomi</taxon>
        <taxon>Lepidosauria</taxon>
        <taxon>Squamata</taxon>
        <taxon>Bifurcata</taxon>
        <taxon>Unidentata</taxon>
        <taxon>Episquamata</taxon>
        <taxon>Toxicofera</taxon>
        <taxon>Serpentes</taxon>
        <taxon>Colubroidea</taxon>
        <taxon>Elapidae</taxon>
        <taxon>Elapinae</taxon>
        <taxon>Naja</taxon>
    </lineage>
</organism>
<keyword evidence="6 13" id="KW-0863">Zinc-finger</keyword>
<evidence type="ECO:0000259" key="15">
    <source>
        <dbReference type="PROSITE" id="PS50157"/>
    </source>
</evidence>
<name>A0A8C6X5P2_NAJNA</name>
<evidence type="ECO:0000256" key="10">
    <source>
        <dbReference type="ARBA" id="ARBA00023125"/>
    </source>
</evidence>
<dbReference type="CDD" id="cd07765">
    <property type="entry name" value="KRAB_A-box"/>
    <property type="match status" value="1"/>
</dbReference>
<feature type="region of interest" description="Disordered" evidence="14">
    <location>
        <begin position="207"/>
        <end position="226"/>
    </location>
</feature>
<dbReference type="OrthoDB" id="9049106at2759"/>
<feature type="region of interest" description="Disordered" evidence="14">
    <location>
        <begin position="290"/>
        <end position="335"/>
    </location>
</feature>
<dbReference type="Ensembl" id="ENSNNAT00000009814.1">
    <property type="protein sequence ID" value="ENSNNAP00000009359.1"/>
    <property type="gene ID" value="ENSNNAG00000006286.1"/>
</dbReference>
<keyword evidence="8" id="KW-0832">Ubl conjugation</keyword>
<dbReference type="InterPro" id="IPR001909">
    <property type="entry name" value="KRAB"/>
</dbReference>
<dbReference type="SUPFAM" id="SSF109640">
    <property type="entry name" value="KRAB domain (Kruppel-associated box)"/>
    <property type="match status" value="1"/>
</dbReference>
<dbReference type="PROSITE" id="PS50157">
    <property type="entry name" value="ZINC_FINGER_C2H2_2"/>
    <property type="match status" value="1"/>
</dbReference>
<dbReference type="InterPro" id="IPR013087">
    <property type="entry name" value="Znf_C2H2_type"/>
</dbReference>